<evidence type="ECO:0000256" key="3">
    <source>
        <dbReference type="ARBA" id="ARBA00022448"/>
    </source>
</evidence>
<comment type="caution">
    <text evidence="13">The sequence shown here is derived from an EMBL/GenBank/DDBJ whole genome shotgun (WGS) entry which is preliminary data.</text>
</comment>
<dbReference type="PROSITE" id="PS51012">
    <property type="entry name" value="ABC_TM2"/>
    <property type="match status" value="1"/>
</dbReference>
<feature type="transmembrane region" description="Helical" evidence="11">
    <location>
        <begin position="79"/>
        <end position="95"/>
    </location>
</feature>
<evidence type="ECO:0000256" key="4">
    <source>
        <dbReference type="ARBA" id="ARBA00022475"/>
    </source>
</evidence>
<evidence type="ECO:0000256" key="5">
    <source>
        <dbReference type="ARBA" id="ARBA00022597"/>
    </source>
</evidence>
<dbReference type="Pfam" id="PF01061">
    <property type="entry name" value="ABC2_membrane"/>
    <property type="match status" value="1"/>
</dbReference>
<evidence type="ECO:0000256" key="1">
    <source>
        <dbReference type="ARBA" id="ARBA00004651"/>
    </source>
</evidence>
<feature type="transmembrane region" description="Helical" evidence="11">
    <location>
        <begin position="41"/>
        <end position="67"/>
    </location>
</feature>
<keyword evidence="8 11" id="KW-1133">Transmembrane helix</keyword>
<protein>
    <recommendedName>
        <fullName evidence="11">Transport permease protein</fullName>
    </recommendedName>
</protein>
<feature type="transmembrane region" description="Helical" evidence="11">
    <location>
        <begin position="157"/>
        <end position="179"/>
    </location>
</feature>
<dbReference type="PANTHER" id="PTHR30413:SF10">
    <property type="entry name" value="CAPSULE POLYSACCHARIDE EXPORT INNER-MEMBRANE PROTEIN CTRC"/>
    <property type="match status" value="1"/>
</dbReference>
<dbReference type="PIRSF" id="PIRSF006648">
    <property type="entry name" value="DrrB"/>
    <property type="match status" value="1"/>
</dbReference>
<evidence type="ECO:0000313" key="14">
    <source>
        <dbReference type="Proteomes" id="UP000254711"/>
    </source>
</evidence>
<dbReference type="GO" id="GO:0015774">
    <property type="term" value="P:polysaccharide transport"/>
    <property type="evidence" value="ECO:0007669"/>
    <property type="project" value="UniProtKB-KW"/>
</dbReference>
<keyword evidence="3 11" id="KW-0813">Transport</keyword>
<evidence type="ECO:0000256" key="7">
    <source>
        <dbReference type="ARBA" id="ARBA00022903"/>
    </source>
</evidence>
<dbReference type="EMBL" id="QQSY01000001">
    <property type="protein sequence ID" value="RDJ00442.1"/>
    <property type="molecule type" value="Genomic_DNA"/>
</dbReference>
<dbReference type="InterPro" id="IPR013525">
    <property type="entry name" value="ABC2_TM"/>
</dbReference>
<name>A0A370KCY8_9GAMM</name>
<comment type="subcellular location">
    <subcellularLocation>
        <location evidence="11">Cell inner membrane</location>
        <topology evidence="11">Multi-pass membrane protein</topology>
    </subcellularLocation>
    <subcellularLocation>
        <location evidence="1">Cell membrane</location>
        <topology evidence="1">Multi-pass membrane protein</topology>
    </subcellularLocation>
</comment>
<feature type="domain" description="ABC transmembrane type-2" evidence="12">
    <location>
        <begin position="42"/>
        <end position="268"/>
    </location>
</feature>
<dbReference type="GO" id="GO:0140359">
    <property type="term" value="F:ABC-type transporter activity"/>
    <property type="evidence" value="ECO:0007669"/>
    <property type="project" value="InterPro"/>
</dbReference>
<dbReference type="PANTHER" id="PTHR30413">
    <property type="entry name" value="INNER MEMBRANE TRANSPORT PERMEASE"/>
    <property type="match status" value="1"/>
</dbReference>
<accession>A0A370KCY8</accession>
<proteinExistence type="inferred from homology"/>
<evidence type="ECO:0000256" key="9">
    <source>
        <dbReference type="ARBA" id="ARBA00023047"/>
    </source>
</evidence>
<sequence length="276" mass="30617">MDPHSAQASSPLAMARTIWAHRALIWQMTTREVLGRYRGSFLGLAWSFFNPLLMLLVYTFVFTTVFHARWGGAGETGKANFAIVLFVGMIVYTIFSDSINRAPTLIVSNVSYVKRVVFPLEIMPVIGMGASLFHCFISLLVWLGAYLVLVGIPHPTALLLPLVILPFSLGILGVSWFLASLGVFMRDVAQTTGIITTALMFLAPVFYSVDNLPEGFKGIILANPSTFIIEQSRAVLVWGRMPDWFGLGIYAVVSLGIAWLGFWWFQKTRKGFADVL</sequence>
<keyword evidence="9" id="KW-0625">Polysaccharide transport</keyword>
<dbReference type="AlphaFoldDB" id="A0A370KCY8"/>
<evidence type="ECO:0000259" key="12">
    <source>
        <dbReference type="PROSITE" id="PS51012"/>
    </source>
</evidence>
<keyword evidence="14" id="KW-1185">Reference proteome</keyword>
<keyword evidence="5" id="KW-0762">Sugar transport</keyword>
<dbReference type="GO" id="GO:0043190">
    <property type="term" value="C:ATP-binding cassette (ABC) transporter complex"/>
    <property type="evidence" value="ECO:0007669"/>
    <property type="project" value="InterPro"/>
</dbReference>
<evidence type="ECO:0000256" key="6">
    <source>
        <dbReference type="ARBA" id="ARBA00022692"/>
    </source>
</evidence>
<gene>
    <name evidence="13" type="ORF">DVT68_06505</name>
</gene>
<evidence type="ECO:0000256" key="8">
    <source>
        <dbReference type="ARBA" id="ARBA00022989"/>
    </source>
</evidence>
<evidence type="ECO:0000256" key="10">
    <source>
        <dbReference type="ARBA" id="ARBA00023136"/>
    </source>
</evidence>
<feature type="transmembrane region" description="Helical" evidence="11">
    <location>
        <begin position="191"/>
        <end position="209"/>
    </location>
</feature>
<evidence type="ECO:0000313" key="13">
    <source>
        <dbReference type="EMBL" id="RDJ00442.1"/>
    </source>
</evidence>
<dbReference type="GO" id="GO:0015920">
    <property type="term" value="P:lipopolysaccharide transport"/>
    <property type="evidence" value="ECO:0007669"/>
    <property type="project" value="TreeGrafter"/>
</dbReference>
<dbReference type="OrthoDB" id="9786910at2"/>
<keyword evidence="7" id="KW-0972">Capsule biogenesis/degradation</keyword>
<feature type="transmembrane region" description="Helical" evidence="11">
    <location>
        <begin position="116"/>
        <end position="145"/>
    </location>
</feature>
<evidence type="ECO:0000256" key="11">
    <source>
        <dbReference type="RuleBase" id="RU361157"/>
    </source>
</evidence>
<dbReference type="InterPro" id="IPR047817">
    <property type="entry name" value="ABC2_TM_bact-type"/>
</dbReference>
<feature type="transmembrane region" description="Helical" evidence="11">
    <location>
        <begin position="244"/>
        <end position="265"/>
    </location>
</feature>
<dbReference type="RefSeq" id="WP_114824166.1">
    <property type="nucleotide sequence ID" value="NZ_QQSY01000001.1"/>
</dbReference>
<reference evidence="13 14" key="1">
    <citation type="submission" date="2018-07" db="EMBL/GenBank/DDBJ databases">
        <title>Dyella solisilvae sp. nov., isolated from the pine and broad-leaved mixed forest soil.</title>
        <authorList>
            <person name="Gao Z."/>
            <person name="Qiu L."/>
        </authorList>
    </citation>
    <scope>NUCLEOTIDE SEQUENCE [LARGE SCALE GENOMIC DNA]</scope>
    <source>
        <strain evidence="13 14">DHG54</strain>
    </source>
</reference>
<keyword evidence="4 11" id="KW-1003">Cell membrane</keyword>
<evidence type="ECO:0000256" key="2">
    <source>
        <dbReference type="ARBA" id="ARBA00007783"/>
    </source>
</evidence>
<dbReference type="InterPro" id="IPR000412">
    <property type="entry name" value="ABC_2_transport"/>
</dbReference>
<comment type="similarity">
    <text evidence="2 11">Belongs to the ABC-2 integral membrane protein family.</text>
</comment>
<keyword evidence="6 11" id="KW-0812">Transmembrane</keyword>
<organism evidence="13 14">
    <name type="scientific">Dyella solisilvae</name>
    <dbReference type="NCBI Taxonomy" id="1920168"/>
    <lineage>
        <taxon>Bacteria</taxon>
        <taxon>Pseudomonadati</taxon>
        <taxon>Pseudomonadota</taxon>
        <taxon>Gammaproteobacteria</taxon>
        <taxon>Lysobacterales</taxon>
        <taxon>Rhodanobacteraceae</taxon>
        <taxon>Dyella</taxon>
    </lineage>
</organism>
<keyword evidence="10 11" id="KW-0472">Membrane</keyword>
<dbReference type="Proteomes" id="UP000254711">
    <property type="component" value="Unassembled WGS sequence"/>
</dbReference>